<dbReference type="Proteomes" id="UP001249851">
    <property type="component" value="Unassembled WGS sequence"/>
</dbReference>
<accession>A0AAD9V277</accession>
<sequence length="653" mass="73363">MASRDCANEILENNGIDVDLFHTAKDFFGLLCCVHNTQNKYNKQNTFNFAPSTNYKHSAVSDHARASGHTSTVICELERRNSSLANQYKVAHEVADKVTYNTFLSSYWLGKEKVANKKLLSLIELEKHIGVTEMQEFKHTSEQSQREMHPLLGLLIKEKLIQRVKDAKWFSILVDEVTDCATLEQLLIDVGYLDEEGKKHFHFLEVKDVLETSESADSETLTRIITEELKACGLNLWYGASVMTGKNNGVGARLQKVCSIMVCSHCINHRLALACSDANDTVKYIQKIEVTLRQLWKWLEYPKHCSAFVKVCVSLQKIKLANANNDPAKQKKLSKSLATLRQFKEADATAQGLLQRMNNTKPALESTKTRTSEIRASFDLVLELHTAIQPGGDYASLELELKDDGQPEDLAFKKYGVDEVKLLCKQFQFDKPHTLAQRYNFKYLMSSLKVPTALLRGKDDLSPTEFILRKVVKEQVAHRINFPQMVDAAQICLTKPMSNAVVERDAGAVKRDDMMASLLHISLNGPNHDTEECKEMLIEATNVWKKTHFRNLPSLKQLTMVGGSDHEGSLHHPDAKTDIGIQVGFPDDLQASRNEAQEDGEVSVETELDVQVQVVAQAVASNPDLCHNALDAMDMENVESGVDSAFEFDMDDD</sequence>
<dbReference type="PANTHER" id="PTHR46880">
    <property type="entry name" value="RAS-ASSOCIATING DOMAIN-CONTAINING PROTEIN"/>
    <property type="match status" value="1"/>
</dbReference>
<dbReference type="AlphaFoldDB" id="A0AAD9V277"/>
<evidence type="ECO:0008006" key="3">
    <source>
        <dbReference type="Google" id="ProtNLM"/>
    </source>
</evidence>
<organism evidence="1 2">
    <name type="scientific">Acropora cervicornis</name>
    <name type="common">Staghorn coral</name>
    <dbReference type="NCBI Taxonomy" id="6130"/>
    <lineage>
        <taxon>Eukaryota</taxon>
        <taxon>Metazoa</taxon>
        <taxon>Cnidaria</taxon>
        <taxon>Anthozoa</taxon>
        <taxon>Hexacorallia</taxon>
        <taxon>Scleractinia</taxon>
        <taxon>Astrocoeniina</taxon>
        <taxon>Acroporidae</taxon>
        <taxon>Acropora</taxon>
    </lineage>
</organism>
<evidence type="ECO:0000313" key="2">
    <source>
        <dbReference type="Proteomes" id="UP001249851"/>
    </source>
</evidence>
<gene>
    <name evidence="1" type="ORF">P5673_018767</name>
</gene>
<protein>
    <recommendedName>
        <fullName evidence="3">DUF4371 domain-containing protein</fullName>
    </recommendedName>
</protein>
<evidence type="ECO:0000313" key="1">
    <source>
        <dbReference type="EMBL" id="KAK2558589.1"/>
    </source>
</evidence>
<dbReference type="EMBL" id="JARQWQ010000043">
    <property type="protein sequence ID" value="KAK2558589.1"/>
    <property type="molecule type" value="Genomic_DNA"/>
</dbReference>
<comment type="caution">
    <text evidence="1">The sequence shown here is derived from an EMBL/GenBank/DDBJ whole genome shotgun (WGS) entry which is preliminary data.</text>
</comment>
<name>A0AAD9V277_ACRCE</name>
<reference evidence="1" key="2">
    <citation type="journal article" date="2023" name="Science">
        <title>Genomic signatures of disease resistance in endangered staghorn corals.</title>
        <authorList>
            <person name="Vollmer S.V."/>
            <person name="Selwyn J.D."/>
            <person name="Despard B.A."/>
            <person name="Roesel C.L."/>
        </authorList>
    </citation>
    <scope>NUCLEOTIDE SEQUENCE</scope>
    <source>
        <strain evidence="1">K2</strain>
    </source>
</reference>
<proteinExistence type="predicted"/>
<dbReference type="PANTHER" id="PTHR46880:SF5">
    <property type="entry name" value="DUF4371 DOMAIN-CONTAINING PROTEIN"/>
    <property type="match status" value="1"/>
</dbReference>
<reference evidence="1" key="1">
    <citation type="journal article" date="2023" name="G3 (Bethesda)">
        <title>Whole genome assembly and annotation of the endangered Caribbean coral Acropora cervicornis.</title>
        <authorList>
            <person name="Selwyn J.D."/>
            <person name="Vollmer S.V."/>
        </authorList>
    </citation>
    <scope>NUCLEOTIDE SEQUENCE</scope>
    <source>
        <strain evidence="1">K2</strain>
    </source>
</reference>
<keyword evidence="2" id="KW-1185">Reference proteome</keyword>